<feature type="transmembrane region" description="Helical" evidence="1">
    <location>
        <begin position="127"/>
        <end position="146"/>
    </location>
</feature>
<feature type="transmembrane region" description="Helical" evidence="1">
    <location>
        <begin position="59"/>
        <end position="82"/>
    </location>
</feature>
<dbReference type="Proteomes" id="UP000289650">
    <property type="component" value="Unassembled WGS sequence"/>
</dbReference>
<feature type="transmembrane region" description="Helical" evidence="1">
    <location>
        <begin position="21"/>
        <end position="39"/>
    </location>
</feature>
<keyword evidence="1" id="KW-0472">Membrane</keyword>
<evidence type="ECO:0000313" key="2">
    <source>
        <dbReference type="EMBL" id="RXV65139.1"/>
    </source>
</evidence>
<sequence>MNTTTTSPESVRAPMGRAATSLLAISLLLYLVAMFTAPFRTGAPQPHPWADGWQVLLTGWMGVLAGIYAWLANPLVLAAWVLTVKRYRTQAVVLAVLALLFGMSFLTQHQILVNEAGDVEPVHLDAIGYWCWLASFGVAAVAAALLPGRTATRTAG</sequence>
<comment type="caution">
    <text evidence="2">The sequence shown here is derived from an EMBL/GenBank/DDBJ whole genome shotgun (WGS) entry which is preliminary data.</text>
</comment>
<dbReference type="RefSeq" id="WP_129517588.1">
    <property type="nucleotide sequence ID" value="NZ_QWEX01000003.1"/>
</dbReference>
<keyword evidence="1" id="KW-1133">Transmembrane helix</keyword>
<gene>
    <name evidence="2" type="ORF">D1006_33860</name>
</gene>
<dbReference type="AlphaFoldDB" id="A0A4Q2A7F4"/>
<accession>A0A4Q2A7F4</accession>
<dbReference type="EMBL" id="QWEX01000003">
    <property type="protein sequence ID" value="RXV65139.1"/>
    <property type="molecule type" value="Genomic_DNA"/>
</dbReference>
<dbReference type="OrthoDB" id="9005962at2"/>
<name>A0A4Q2A7F4_9BURK</name>
<evidence type="ECO:0000256" key="1">
    <source>
        <dbReference type="SAM" id="Phobius"/>
    </source>
</evidence>
<proteinExistence type="predicted"/>
<reference evidence="2 3" key="1">
    <citation type="submission" date="2018-08" db="EMBL/GenBank/DDBJ databases">
        <title>Mountain-cultivated ginseng endophyte, Burkholderia stabilis and its activity against ginseng root rot disease.</title>
        <authorList>
            <person name="Tapan Kumar M."/>
            <person name="Bae H."/>
            <person name="Shanmugam G."/>
            <person name="Jeon J."/>
        </authorList>
    </citation>
    <scope>NUCLEOTIDE SEQUENCE [LARGE SCALE GENOMIC DNA]</scope>
    <source>
        <strain evidence="2 3">EB159</strain>
    </source>
</reference>
<protein>
    <recommendedName>
        <fullName evidence="4">Transmembrane protein</fullName>
    </recommendedName>
</protein>
<keyword evidence="1" id="KW-0812">Transmembrane</keyword>
<organism evidence="2 3">
    <name type="scientific">Burkholderia stabilis</name>
    <dbReference type="NCBI Taxonomy" id="95485"/>
    <lineage>
        <taxon>Bacteria</taxon>
        <taxon>Pseudomonadati</taxon>
        <taxon>Pseudomonadota</taxon>
        <taxon>Betaproteobacteria</taxon>
        <taxon>Burkholderiales</taxon>
        <taxon>Burkholderiaceae</taxon>
        <taxon>Burkholderia</taxon>
        <taxon>Burkholderia cepacia complex</taxon>
    </lineage>
</organism>
<feature type="transmembrane region" description="Helical" evidence="1">
    <location>
        <begin position="89"/>
        <end position="107"/>
    </location>
</feature>
<evidence type="ECO:0008006" key="4">
    <source>
        <dbReference type="Google" id="ProtNLM"/>
    </source>
</evidence>
<evidence type="ECO:0000313" key="3">
    <source>
        <dbReference type="Proteomes" id="UP000289650"/>
    </source>
</evidence>